<accession>A0AAQ3NXD3</accession>
<keyword evidence="1" id="KW-0812">Transmembrane</keyword>
<proteinExistence type="predicted"/>
<gene>
    <name evidence="2" type="ORF">V8G54_009788</name>
</gene>
<keyword evidence="1" id="KW-0472">Membrane</keyword>
<dbReference type="AlphaFoldDB" id="A0AAQ3NXD3"/>
<evidence type="ECO:0000313" key="2">
    <source>
        <dbReference type="EMBL" id="WVZ16806.1"/>
    </source>
</evidence>
<dbReference type="EMBL" id="CP144698">
    <property type="protein sequence ID" value="WVZ16806.1"/>
    <property type="molecule type" value="Genomic_DNA"/>
</dbReference>
<sequence length="109" mass="12885">MCERKSMHATESTNLYKQNTNLRKTKHLCVSTRASHLCLYFLCPMFLPVLSPPHLLHKSERRKVLALTKGYRKAKMQMVGFWFMSLPYEIILISNIMLLWVCFFSSDHF</sequence>
<protein>
    <submittedName>
        <fullName evidence="2">Uncharacterized protein</fullName>
    </submittedName>
</protein>
<reference evidence="2 3" key="1">
    <citation type="journal article" date="2023" name="Life. Sci Alliance">
        <title>Evolutionary insights into 3D genome organization and epigenetic landscape of Vigna mungo.</title>
        <authorList>
            <person name="Junaid A."/>
            <person name="Singh B."/>
            <person name="Bhatia S."/>
        </authorList>
    </citation>
    <scope>NUCLEOTIDE SEQUENCE [LARGE SCALE GENOMIC DNA]</scope>
    <source>
        <strain evidence="2">Urdbean</strain>
    </source>
</reference>
<evidence type="ECO:0000256" key="1">
    <source>
        <dbReference type="SAM" id="Phobius"/>
    </source>
</evidence>
<feature type="transmembrane region" description="Helical" evidence="1">
    <location>
        <begin position="79"/>
        <end position="106"/>
    </location>
</feature>
<name>A0AAQ3NXD3_VIGMU</name>
<keyword evidence="3" id="KW-1185">Reference proteome</keyword>
<keyword evidence="1" id="KW-1133">Transmembrane helix</keyword>
<organism evidence="2 3">
    <name type="scientific">Vigna mungo</name>
    <name type="common">Black gram</name>
    <name type="synonym">Phaseolus mungo</name>
    <dbReference type="NCBI Taxonomy" id="3915"/>
    <lineage>
        <taxon>Eukaryota</taxon>
        <taxon>Viridiplantae</taxon>
        <taxon>Streptophyta</taxon>
        <taxon>Embryophyta</taxon>
        <taxon>Tracheophyta</taxon>
        <taxon>Spermatophyta</taxon>
        <taxon>Magnoliopsida</taxon>
        <taxon>eudicotyledons</taxon>
        <taxon>Gunneridae</taxon>
        <taxon>Pentapetalae</taxon>
        <taxon>rosids</taxon>
        <taxon>fabids</taxon>
        <taxon>Fabales</taxon>
        <taxon>Fabaceae</taxon>
        <taxon>Papilionoideae</taxon>
        <taxon>50 kb inversion clade</taxon>
        <taxon>NPAAA clade</taxon>
        <taxon>indigoferoid/millettioid clade</taxon>
        <taxon>Phaseoleae</taxon>
        <taxon>Vigna</taxon>
    </lineage>
</organism>
<dbReference type="Proteomes" id="UP001374535">
    <property type="component" value="Chromosome 3"/>
</dbReference>
<evidence type="ECO:0000313" key="3">
    <source>
        <dbReference type="Proteomes" id="UP001374535"/>
    </source>
</evidence>